<feature type="compositionally biased region" description="Low complexity" evidence="1">
    <location>
        <begin position="63"/>
        <end position="90"/>
    </location>
</feature>
<dbReference type="EMBL" id="JAWQEG010000285">
    <property type="protein sequence ID" value="KAK3892140.1"/>
    <property type="molecule type" value="Genomic_DNA"/>
</dbReference>
<reference evidence="2" key="1">
    <citation type="submission" date="2023-10" db="EMBL/GenBank/DDBJ databases">
        <title>Genome assemblies of two species of porcelain crab, Petrolisthes cinctipes and Petrolisthes manimaculis (Anomura: Porcellanidae).</title>
        <authorList>
            <person name="Angst P."/>
        </authorList>
    </citation>
    <scope>NUCLEOTIDE SEQUENCE</scope>
    <source>
        <strain evidence="2">PB745_01</strain>
        <tissue evidence="2">Gill</tissue>
    </source>
</reference>
<protein>
    <submittedName>
        <fullName evidence="2">Uncharacterized protein</fullName>
    </submittedName>
</protein>
<sequence>MILLYSFCYNTQHSKRQTISHLTPLQHTTTKHKYTNPVTPHHYTPHHTTLFQLHTSTPLHPTPHHYSTNSTTPPSTTHHYNKPHTTTTHTTTHHTTHTTPLQHTTTTHPTPHTTTTHPTPLPHHTPHHTIPTRGGGGSVRSMSQGECLRLSPVMERQRAIFHSGASGTRVECGLWSGEVKGIVEWRSEGHSGVEK</sequence>
<accession>A0AAE1GG71</accession>
<evidence type="ECO:0000313" key="3">
    <source>
        <dbReference type="Proteomes" id="UP001286313"/>
    </source>
</evidence>
<gene>
    <name evidence="2" type="ORF">Pcinc_003994</name>
</gene>
<dbReference type="AlphaFoldDB" id="A0AAE1GG71"/>
<feature type="compositionally biased region" description="Low complexity" evidence="1">
    <location>
        <begin position="97"/>
        <end position="118"/>
    </location>
</feature>
<organism evidence="2 3">
    <name type="scientific">Petrolisthes cinctipes</name>
    <name type="common">Flat porcelain crab</name>
    <dbReference type="NCBI Taxonomy" id="88211"/>
    <lineage>
        <taxon>Eukaryota</taxon>
        <taxon>Metazoa</taxon>
        <taxon>Ecdysozoa</taxon>
        <taxon>Arthropoda</taxon>
        <taxon>Crustacea</taxon>
        <taxon>Multicrustacea</taxon>
        <taxon>Malacostraca</taxon>
        <taxon>Eumalacostraca</taxon>
        <taxon>Eucarida</taxon>
        <taxon>Decapoda</taxon>
        <taxon>Pleocyemata</taxon>
        <taxon>Anomura</taxon>
        <taxon>Galatheoidea</taxon>
        <taxon>Porcellanidae</taxon>
        <taxon>Petrolisthes</taxon>
    </lineage>
</organism>
<feature type="region of interest" description="Disordered" evidence="1">
    <location>
        <begin position="63"/>
        <end position="125"/>
    </location>
</feature>
<evidence type="ECO:0000313" key="2">
    <source>
        <dbReference type="EMBL" id="KAK3892140.1"/>
    </source>
</evidence>
<proteinExistence type="predicted"/>
<evidence type="ECO:0000256" key="1">
    <source>
        <dbReference type="SAM" id="MobiDB-lite"/>
    </source>
</evidence>
<name>A0AAE1GG71_PETCI</name>
<comment type="caution">
    <text evidence="2">The sequence shown here is derived from an EMBL/GenBank/DDBJ whole genome shotgun (WGS) entry which is preliminary data.</text>
</comment>
<dbReference type="Proteomes" id="UP001286313">
    <property type="component" value="Unassembled WGS sequence"/>
</dbReference>
<keyword evidence="3" id="KW-1185">Reference proteome</keyword>